<feature type="domain" description="Bacterial sugar transferase" evidence="3">
    <location>
        <begin position="2"/>
        <end position="177"/>
    </location>
</feature>
<gene>
    <name evidence="4" type="ORF">SAMN05216231_0395</name>
</gene>
<feature type="transmembrane region" description="Helical" evidence="2">
    <location>
        <begin position="12"/>
        <end position="32"/>
    </location>
</feature>
<evidence type="ECO:0000256" key="1">
    <source>
        <dbReference type="ARBA" id="ARBA00006464"/>
    </source>
</evidence>
<dbReference type="RefSeq" id="WP_092491277.1">
    <property type="nucleotide sequence ID" value="NZ_FNKD01000001.1"/>
</dbReference>
<dbReference type="Pfam" id="PF02397">
    <property type="entry name" value="Bac_transf"/>
    <property type="match status" value="1"/>
</dbReference>
<dbReference type="PANTHER" id="PTHR30576:SF8">
    <property type="entry name" value="UNDECAPRENYL-PHOSPHATE GALACTOSE PHOSPHOTRANSFERASE"/>
    <property type="match status" value="1"/>
</dbReference>
<dbReference type="Proteomes" id="UP000199444">
    <property type="component" value="Unassembled WGS sequence"/>
</dbReference>
<keyword evidence="5" id="KW-1185">Reference proteome</keyword>
<dbReference type="InterPro" id="IPR003362">
    <property type="entry name" value="Bact_transf"/>
</dbReference>
<accession>A0A1H0Y388</accession>
<evidence type="ECO:0000259" key="3">
    <source>
        <dbReference type="Pfam" id="PF02397"/>
    </source>
</evidence>
<proteinExistence type="inferred from homology"/>
<evidence type="ECO:0000313" key="4">
    <source>
        <dbReference type="EMBL" id="SDQ09570.1"/>
    </source>
</evidence>
<keyword evidence="4" id="KW-0808">Transferase</keyword>
<dbReference type="GO" id="GO:0016780">
    <property type="term" value="F:phosphotransferase activity, for other substituted phosphate groups"/>
    <property type="evidence" value="ECO:0007669"/>
    <property type="project" value="TreeGrafter"/>
</dbReference>
<dbReference type="PANTHER" id="PTHR30576">
    <property type="entry name" value="COLANIC BIOSYNTHESIS UDP-GLUCOSE LIPID CARRIER TRANSFERASE"/>
    <property type="match status" value="1"/>
</dbReference>
<evidence type="ECO:0000256" key="2">
    <source>
        <dbReference type="SAM" id="Phobius"/>
    </source>
</evidence>
<dbReference type="AlphaFoldDB" id="A0A1H0Y388"/>
<keyword evidence="2" id="KW-0812">Transmembrane</keyword>
<keyword evidence="2" id="KW-0472">Membrane</keyword>
<protein>
    <submittedName>
        <fullName evidence="4">Sugar transferase EpsL</fullName>
    </submittedName>
</protein>
<evidence type="ECO:0000313" key="5">
    <source>
        <dbReference type="Proteomes" id="UP000199444"/>
    </source>
</evidence>
<reference evidence="4 5" key="1">
    <citation type="submission" date="2016-10" db="EMBL/GenBank/DDBJ databases">
        <authorList>
            <person name="de Groot N.N."/>
        </authorList>
    </citation>
    <scope>NUCLEOTIDE SEQUENCE [LARGE SCALE GENOMIC DNA]</scope>
    <source>
        <strain evidence="4 5">CGMCC 1.10449</strain>
    </source>
</reference>
<dbReference type="STRING" id="553311.SAMN05216231_0395"/>
<dbReference type="EMBL" id="FNKD01000001">
    <property type="protein sequence ID" value="SDQ09570.1"/>
    <property type="molecule type" value="Genomic_DNA"/>
</dbReference>
<keyword evidence="2" id="KW-1133">Transmembrane helix</keyword>
<organism evidence="4 5">
    <name type="scientific">Virgibacillus salinus</name>
    <dbReference type="NCBI Taxonomy" id="553311"/>
    <lineage>
        <taxon>Bacteria</taxon>
        <taxon>Bacillati</taxon>
        <taxon>Bacillota</taxon>
        <taxon>Bacilli</taxon>
        <taxon>Bacillales</taxon>
        <taxon>Bacillaceae</taxon>
        <taxon>Virgibacillus</taxon>
    </lineage>
</organism>
<comment type="similarity">
    <text evidence="1">Belongs to the bacterial sugar transferase family.</text>
</comment>
<sequence length="199" mass="23161">MKRLLDSVISIMIVALFSPLIIIVAVIIWLRMGRPILFKQQRPGLNGEAFYLYKFRTMANGFYHNSKQLSDDVRLTPLGRFLRKYSLDEFPQLFNVLKGNMSLVGPRPLLMEYLPLYTKEQSLRHTVKPGITGWAQINGRNAITWEEKFRLDAWYVENRSLFLDCRILLKTFLKVVKKEGITGRDSVTMEKFNGTKEVL</sequence>
<name>A0A1H0Y388_9BACI</name>